<dbReference type="AlphaFoldDB" id="A0ABD1ZDH2"/>
<name>A0ABD1ZDH2_9MARC</name>
<protein>
    <submittedName>
        <fullName evidence="1">Uncharacterized protein</fullName>
    </submittedName>
</protein>
<evidence type="ECO:0000313" key="1">
    <source>
        <dbReference type="EMBL" id="KAL2649493.1"/>
    </source>
</evidence>
<sequence length="71" mass="7679">MQSVSGKERTVQEAIDLVPLGNTQEGDHQGRLGKEVIGAGTFACGTVIVDREDFIAENLTFEKRLWSGSGK</sequence>
<gene>
    <name evidence="1" type="ORF">R1flu_017621</name>
</gene>
<evidence type="ECO:0000313" key="2">
    <source>
        <dbReference type="Proteomes" id="UP001605036"/>
    </source>
</evidence>
<proteinExistence type="predicted"/>
<comment type="caution">
    <text evidence="1">The sequence shown here is derived from an EMBL/GenBank/DDBJ whole genome shotgun (WGS) entry which is preliminary data.</text>
</comment>
<accession>A0ABD1ZDH2</accession>
<dbReference type="Proteomes" id="UP001605036">
    <property type="component" value="Unassembled WGS sequence"/>
</dbReference>
<organism evidence="1 2">
    <name type="scientific">Riccia fluitans</name>
    <dbReference type="NCBI Taxonomy" id="41844"/>
    <lineage>
        <taxon>Eukaryota</taxon>
        <taxon>Viridiplantae</taxon>
        <taxon>Streptophyta</taxon>
        <taxon>Embryophyta</taxon>
        <taxon>Marchantiophyta</taxon>
        <taxon>Marchantiopsida</taxon>
        <taxon>Marchantiidae</taxon>
        <taxon>Marchantiales</taxon>
        <taxon>Ricciaceae</taxon>
        <taxon>Riccia</taxon>
    </lineage>
</organism>
<keyword evidence="2" id="KW-1185">Reference proteome</keyword>
<reference evidence="1 2" key="1">
    <citation type="submission" date="2024-09" db="EMBL/GenBank/DDBJ databases">
        <title>Chromosome-scale assembly of Riccia fluitans.</title>
        <authorList>
            <person name="Paukszto L."/>
            <person name="Sawicki J."/>
            <person name="Karawczyk K."/>
            <person name="Piernik-Szablinska J."/>
            <person name="Szczecinska M."/>
            <person name="Mazdziarz M."/>
        </authorList>
    </citation>
    <scope>NUCLEOTIDE SEQUENCE [LARGE SCALE GENOMIC DNA]</scope>
    <source>
        <strain evidence="1">Rf_01</strain>
        <tissue evidence="1">Aerial parts of the thallus</tissue>
    </source>
</reference>
<dbReference type="EMBL" id="JBHFFA010000001">
    <property type="protein sequence ID" value="KAL2649493.1"/>
    <property type="molecule type" value="Genomic_DNA"/>
</dbReference>